<keyword evidence="7" id="KW-1185">Reference proteome</keyword>
<feature type="domain" description="Carrier" evidence="5">
    <location>
        <begin position="24"/>
        <end position="100"/>
    </location>
</feature>
<dbReference type="GO" id="GO:0016874">
    <property type="term" value="F:ligase activity"/>
    <property type="evidence" value="ECO:0007669"/>
    <property type="project" value="UniProtKB-KW"/>
</dbReference>
<keyword evidence="1" id="KW-0596">Phosphopantetheine</keyword>
<gene>
    <name evidence="6" type="ORF">BP00DRAFT_435309</name>
</gene>
<dbReference type="PROSITE" id="PS00455">
    <property type="entry name" value="AMP_BINDING"/>
    <property type="match status" value="1"/>
</dbReference>
<evidence type="ECO:0000259" key="5">
    <source>
        <dbReference type="PROSITE" id="PS50075"/>
    </source>
</evidence>
<proteinExistence type="inferred from homology"/>
<evidence type="ECO:0000313" key="7">
    <source>
        <dbReference type="Proteomes" id="UP000248817"/>
    </source>
</evidence>
<dbReference type="Gene3D" id="3.30.559.30">
    <property type="entry name" value="Nonribosomal peptide synthetase, condensation domain"/>
    <property type="match status" value="1"/>
</dbReference>
<accession>A0A2V5IV33</accession>
<dbReference type="SUPFAM" id="SSF56801">
    <property type="entry name" value="Acetyl-CoA synthetase-like"/>
    <property type="match status" value="1"/>
</dbReference>
<dbReference type="InterPro" id="IPR000873">
    <property type="entry name" value="AMP-dep_synth/lig_dom"/>
</dbReference>
<dbReference type="GO" id="GO:0043041">
    <property type="term" value="P:amino acid activation for nonribosomal peptide biosynthetic process"/>
    <property type="evidence" value="ECO:0007669"/>
    <property type="project" value="TreeGrafter"/>
</dbReference>
<organism evidence="6 7">
    <name type="scientific">Aspergillus indologenus CBS 114.80</name>
    <dbReference type="NCBI Taxonomy" id="1450541"/>
    <lineage>
        <taxon>Eukaryota</taxon>
        <taxon>Fungi</taxon>
        <taxon>Dikarya</taxon>
        <taxon>Ascomycota</taxon>
        <taxon>Pezizomycotina</taxon>
        <taxon>Eurotiomycetes</taxon>
        <taxon>Eurotiomycetidae</taxon>
        <taxon>Eurotiales</taxon>
        <taxon>Aspergillaceae</taxon>
        <taxon>Aspergillus</taxon>
        <taxon>Aspergillus subgen. Circumdati</taxon>
    </lineage>
</organism>
<dbReference type="SUPFAM" id="SSF47336">
    <property type="entry name" value="ACP-like"/>
    <property type="match status" value="1"/>
</dbReference>
<dbReference type="PANTHER" id="PTHR45527:SF1">
    <property type="entry name" value="FATTY ACID SYNTHASE"/>
    <property type="match status" value="1"/>
</dbReference>
<reference evidence="6 7" key="1">
    <citation type="submission" date="2018-02" db="EMBL/GenBank/DDBJ databases">
        <title>The genomes of Aspergillus section Nigri reveals drivers in fungal speciation.</title>
        <authorList>
            <consortium name="DOE Joint Genome Institute"/>
            <person name="Vesth T.C."/>
            <person name="Nybo J."/>
            <person name="Theobald S."/>
            <person name="Brandl J."/>
            <person name="Frisvad J.C."/>
            <person name="Nielsen K.F."/>
            <person name="Lyhne E.K."/>
            <person name="Kogle M.E."/>
            <person name="Kuo A."/>
            <person name="Riley R."/>
            <person name="Clum A."/>
            <person name="Nolan M."/>
            <person name="Lipzen A."/>
            <person name="Salamov A."/>
            <person name="Henrissat B."/>
            <person name="Wiebenga A."/>
            <person name="De vries R.P."/>
            <person name="Grigoriev I.V."/>
            <person name="Mortensen U.H."/>
            <person name="Andersen M.R."/>
            <person name="Baker S.E."/>
        </authorList>
    </citation>
    <scope>NUCLEOTIDE SEQUENCE [LARGE SCALE GENOMIC DNA]</scope>
    <source>
        <strain evidence="6 7">CBS 114.80</strain>
    </source>
</reference>
<dbReference type="GO" id="GO:0031177">
    <property type="term" value="F:phosphopantetheine binding"/>
    <property type="evidence" value="ECO:0007669"/>
    <property type="project" value="TreeGrafter"/>
</dbReference>
<dbReference type="Gene3D" id="3.40.50.12780">
    <property type="entry name" value="N-terminal domain of ligase-like"/>
    <property type="match status" value="1"/>
</dbReference>
<dbReference type="InterPro" id="IPR020845">
    <property type="entry name" value="AMP-binding_CS"/>
</dbReference>
<dbReference type="Proteomes" id="UP000248817">
    <property type="component" value="Unassembled WGS sequence"/>
</dbReference>
<evidence type="ECO:0000313" key="6">
    <source>
        <dbReference type="EMBL" id="PYI32540.1"/>
    </source>
</evidence>
<dbReference type="AlphaFoldDB" id="A0A2V5IV33"/>
<dbReference type="InterPro" id="IPR042099">
    <property type="entry name" value="ANL_N_sf"/>
</dbReference>
<dbReference type="InterPro" id="IPR023213">
    <property type="entry name" value="CAT-like_dom_sf"/>
</dbReference>
<dbReference type="Pfam" id="PF00550">
    <property type="entry name" value="PP-binding"/>
    <property type="match status" value="1"/>
</dbReference>
<evidence type="ECO:0000256" key="4">
    <source>
        <dbReference type="ARBA" id="ARBA00029454"/>
    </source>
</evidence>
<dbReference type="SUPFAM" id="SSF52777">
    <property type="entry name" value="CoA-dependent acyltransferases"/>
    <property type="match status" value="2"/>
</dbReference>
<protein>
    <submittedName>
        <fullName evidence="6">Acetyl-CoA synthetase-like protein</fullName>
    </submittedName>
</protein>
<comment type="similarity">
    <text evidence="4">Belongs to the NRP synthetase family.</text>
</comment>
<dbReference type="GO" id="GO:0044550">
    <property type="term" value="P:secondary metabolite biosynthetic process"/>
    <property type="evidence" value="ECO:0007669"/>
    <property type="project" value="TreeGrafter"/>
</dbReference>
<dbReference type="InterPro" id="IPR001242">
    <property type="entry name" value="Condensation_dom"/>
</dbReference>
<dbReference type="InterPro" id="IPR009081">
    <property type="entry name" value="PP-bd_ACP"/>
</dbReference>
<dbReference type="GO" id="GO:0005737">
    <property type="term" value="C:cytoplasm"/>
    <property type="evidence" value="ECO:0007669"/>
    <property type="project" value="TreeGrafter"/>
</dbReference>
<evidence type="ECO:0000256" key="1">
    <source>
        <dbReference type="ARBA" id="ARBA00022450"/>
    </source>
</evidence>
<dbReference type="PANTHER" id="PTHR45527">
    <property type="entry name" value="NONRIBOSOMAL PEPTIDE SYNTHETASE"/>
    <property type="match status" value="1"/>
</dbReference>
<dbReference type="InterPro" id="IPR036736">
    <property type="entry name" value="ACP-like_sf"/>
</dbReference>
<dbReference type="Pfam" id="PF00668">
    <property type="entry name" value="Condensation"/>
    <property type="match status" value="1"/>
</dbReference>
<evidence type="ECO:0000256" key="2">
    <source>
        <dbReference type="ARBA" id="ARBA00022553"/>
    </source>
</evidence>
<evidence type="ECO:0000256" key="3">
    <source>
        <dbReference type="ARBA" id="ARBA00022598"/>
    </source>
</evidence>
<keyword evidence="3" id="KW-0436">Ligase</keyword>
<dbReference type="EMBL" id="KZ825492">
    <property type="protein sequence ID" value="PYI32540.1"/>
    <property type="molecule type" value="Genomic_DNA"/>
</dbReference>
<sequence length="808" mass="88823">MTPESSALQSPENETETRVLIDIPRTTTHEEEFQNICAEVLDIEVDKLDVSQSFIGLGGDSIAAINLIARCEERGMEVQTGAIINATSISELFSTVKVRPSRDDAQPTALMLTRASRLEEDESEPFSLWQDYSQAGPEEQPRLLEQVATQCGIEVDMVEDVYACTPLQEGLMAITTRKPAAYVDRRAFTLAPTIDLDQFQAAWETLIARTAILRTRICVGSSGRALQVVSRKHIPWRHGTTLKSYLAEDRKEGMQLGQPLARWGLISRSNDTNGEGAIFVWTAHHSVYDGWSAVLLYRRLAAIYFHNQLPPSAPYTRFVRYVEGKDPVLAANYWQDQLQGDNLMAHWPALPTPNYQPSPRAQFKGEILMRDAAEKGVVMVSHILRAAWALVLAQFTGQDDIIFAATLSGRNAPVSQVAEIAAPLITTVPVRIRIDRAQTVGAFLQAVQRHATDMIEYEHTGLQTIKTMLPELSGALTLQNLLIIQPASERDVYQAFAGLSPVSLPLEDFDSYAVNVECTLGRQAVAVEVMYDDEVIAPADLTKVMNQFSFLVQELSRSSARDQLLQEALGISASDRQQLLEWNATVPASVDRCIHDLVADQVRMRPTALAVDAWDGQWQYADLASQSIALAHYLVSLGVGPEQTVGLCMSKSKWAVVTMLAILQAGAAVLPLSVRSPLARLQIDQDQQDRLGDDEFKTLVVDATLMASLTPQPEAPHTGVMPQNPAWVVYTSGSTGTPKGVVLEHRSLCTSLIAHAAAVGIHQYTRTLQFAAYTFDAGGCVCVPSEEERMNALAATAARMEPTLVPHR</sequence>
<dbReference type="CDD" id="cd19545">
    <property type="entry name" value="FUM14_C_NRPS-like"/>
    <property type="match status" value="1"/>
</dbReference>
<name>A0A2V5IV33_9EURO</name>
<dbReference type="Pfam" id="PF00501">
    <property type="entry name" value="AMP-binding"/>
    <property type="match status" value="1"/>
</dbReference>
<dbReference type="Gene3D" id="3.30.559.10">
    <property type="entry name" value="Chloramphenicol acetyltransferase-like domain"/>
    <property type="match status" value="1"/>
</dbReference>
<dbReference type="PROSITE" id="PS50075">
    <property type="entry name" value="CARRIER"/>
    <property type="match status" value="1"/>
</dbReference>
<keyword evidence="2" id="KW-0597">Phosphoprotein</keyword>
<dbReference type="Gene3D" id="1.10.1200.10">
    <property type="entry name" value="ACP-like"/>
    <property type="match status" value="1"/>
</dbReference>